<comment type="caution">
    <text evidence="2">The sequence shown here is derived from an EMBL/GenBank/DDBJ whole genome shotgun (WGS) entry which is preliminary data.</text>
</comment>
<evidence type="ECO:0000256" key="1">
    <source>
        <dbReference type="SAM" id="Coils"/>
    </source>
</evidence>
<name>A0ABP9Z4X5_9FUNG</name>
<proteinExistence type="predicted"/>
<dbReference type="Proteomes" id="UP001473302">
    <property type="component" value="Unassembled WGS sequence"/>
</dbReference>
<evidence type="ECO:0000313" key="3">
    <source>
        <dbReference type="Proteomes" id="UP001473302"/>
    </source>
</evidence>
<accession>A0ABP9Z4X5</accession>
<reference evidence="2 3" key="1">
    <citation type="submission" date="2024-04" db="EMBL/GenBank/DDBJ databases">
        <title>genome sequences of Mucor flavus KT1a and Helicostylum pulchrum KT1b strains isolated from the surface of a dry-aged beef.</title>
        <authorList>
            <person name="Toyotome T."/>
            <person name="Hosono M."/>
            <person name="Torimaru M."/>
            <person name="Fukuda K."/>
            <person name="Mikami N."/>
        </authorList>
    </citation>
    <scope>NUCLEOTIDE SEQUENCE [LARGE SCALE GENOMIC DNA]</scope>
    <source>
        <strain evidence="2 3">KT1a</strain>
    </source>
</reference>
<keyword evidence="3" id="KW-1185">Reference proteome</keyword>
<sequence length="377" mass="43315">MDSKDSSEYITGFKEAIAIAGSLRLEKEKIKHYKDSKQILKKLNRYDDQGRTRLRDAMKDIRSVSETKRQRLDDLRDGFIKGMTSKLVDATDIEGKLNKSLVPLDDMNVDDAFDIQPYIQQVNHIKQEIEELNAEKADRSLLIQELENCKDQARAELQSFYERSILDYEPVKVKFTSDLNELDYKLTGFDHDAFVKKVSDLLLGDLSSKKEKIASLVDEKLRDMFGKKMVELVIADRSKENNIYPSEVNSLQIREANSEKTKSKIISRTDTMKKEIDEILSLVENTPNIERLIENLGYADHITKNHTKVLNFLNAPDGIVNKKPYVNEAKVIPPEISLNEQNVNLSTALTASLTQCAKNHFSDLEERLNRLEKEMEQ</sequence>
<evidence type="ECO:0008006" key="4">
    <source>
        <dbReference type="Google" id="ProtNLM"/>
    </source>
</evidence>
<dbReference type="EMBL" id="BAABUK010000020">
    <property type="protein sequence ID" value="GAA5814162.1"/>
    <property type="molecule type" value="Genomic_DNA"/>
</dbReference>
<keyword evidence="1" id="KW-0175">Coiled coil</keyword>
<organism evidence="2 3">
    <name type="scientific">Mucor flavus</name>
    <dbReference type="NCBI Taxonomy" id="439312"/>
    <lineage>
        <taxon>Eukaryota</taxon>
        <taxon>Fungi</taxon>
        <taxon>Fungi incertae sedis</taxon>
        <taxon>Mucoromycota</taxon>
        <taxon>Mucoromycotina</taxon>
        <taxon>Mucoromycetes</taxon>
        <taxon>Mucorales</taxon>
        <taxon>Mucorineae</taxon>
        <taxon>Mucoraceae</taxon>
        <taxon>Mucor</taxon>
    </lineage>
</organism>
<protein>
    <recommendedName>
        <fullName evidence="4">Coiled coil protein</fullName>
    </recommendedName>
</protein>
<gene>
    <name evidence="2" type="ORF">MFLAVUS_007655</name>
</gene>
<evidence type="ECO:0000313" key="2">
    <source>
        <dbReference type="EMBL" id="GAA5814162.1"/>
    </source>
</evidence>
<feature type="coiled-coil region" evidence="1">
    <location>
        <begin position="115"/>
        <end position="163"/>
    </location>
</feature>